<dbReference type="HOGENOM" id="CLU_048251_4_1_9"/>
<dbReference type="EMBL" id="AEQN01000016">
    <property type="protein sequence ID" value="EFV01742.1"/>
    <property type="molecule type" value="Genomic_DNA"/>
</dbReference>
<dbReference type="Gene3D" id="3.30.1180.10">
    <property type="match status" value="1"/>
</dbReference>
<dbReference type="PANTHER" id="PTHR33434:SF2">
    <property type="entry name" value="FATTY ACID-BINDING PROTEIN TM_1468"/>
    <property type="match status" value="1"/>
</dbReference>
<dbReference type="AlphaFoldDB" id="E6MGK2"/>
<dbReference type="PANTHER" id="PTHR33434">
    <property type="entry name" value="DEGV DOMAIN-CONTAINING PROTEIN DR_1986-RELATED"/>
    <property type="match status" value="1"/>
</dbReference>
<protein>
    <submittedName>
        <fullName evidence="2">EDD domain protein, DegV family</fullName>
    </submittedName>
</protein>
<dbReference type="InterPro" id="IPR003797">
    <property type="entry name" value="DegV"/>
</dbReference>
<name>E6MGK2_9FIRM</name>
<dbReference type="Pfam" id="PF02645">
    <property type="entry name" value="DegV"/>
    <property type="match status" value="1"/>
</dbReference>
<dbReference type="InterPro" id="IPR043168">
    <property type="entry name" value="DegV_C"/>
</dbReference>
<reference evidence="2 3" key="1">
    <citation type="submission" date="2010-12" db="EMBL/GenBank/DDBJ databases">
        <authorList>
            <person name="Muzny D."/>
            <person name="Qin X."/>
            <person name="Deng J."/>
            <person name="Jiang H."/>
            <person name="Liu Y."/>
            <person name="Qu J."/>
            <person name="Song X.-Z."/>
            <person name="Zhang L."/>
            <person name="Thornton R."/>
            <person name="Coyle M."/>
            <person name="Francisco L."/>
            <person name="Jackson L."/>
            <person name="Javaid M."/>
            <person name="Korchina V."/>
            <person name="Kovar C."/>
            <person name="Mata R."/>
            <person name="Mathew T."/>
            <person name="Ngo R."/>
            <person name="Nguyen L."/>
            <person name="Nguyen N."/>
            <person name="Okwuonu G."/>
            <person name="Ongeri F."/>
            <person name="Pham C."/>
            <person name="Simmons D."/>
            <person name="Wilczek-Boney K."/>
            <person name="Hale W."/>
            <person name="Jakkamsetti A."/>
            <person name="Pham P."/>
            <person name="Ruth R."/>
            <person name="San Lucas F."/>
            <person name="Warren J."/>
            <person name="Zhang J."/>
            <person name="Zhao Z."/>
            <person name="Zhou C."/>
            <person name="Zhu D."/>
            <person name="Lee S."/>
            <person name="Bess C."/>
            <person name="Blankenburg K."/>
            <person name="Forbes L."/>
            <person name="Fu Q."/>
            <person name="Gubbala S."/>
            <person name="Hirani K."/>
            <person name="Jayaseelan J.C."/>
            <person name="Lara F."/>
            <person name="Munidasa M."/>
            <person name="Palculict T."/>
            <person name="Patil S."/>
            <person name="Pu L.-L."/>
            <person name="Saada N."/>
            <person name="Tang L."/>
            <person name="Weissenberger G."/>
            <person name="Zhu Y."/>
            <person name="Hemphill L."/>
            <person name="Shang Y."/>
            <person name="Youmans B."/>
            <person name="Ayvaz T."/>
            <person name="Ross M."/>
            <person name="Santibanez J."/>
            <person name="Aqrawi P."/>
            <person name="Gross S."/>
            <person name="Joshi V."/>
            <person name="Fowler G."/>
            <person name="Nazareth L."/>
            <person name="Reid J."/>
            <person name="Worley K."/>
            <person name="Petrosino J."/>
            <person name="Highlander S."/>
            <person name="Gibbs R."/>
        </authorList>
    </citation>
    <scope>NUCLEOTIDE SEQUENCE [LARGE SCALE GENOMIC DNA]</scope>
    <source>
        <strain evidence="2 3">ATCC 23263</strain>
    </source>
</reference>
<dbReference type="NCBIfam" id="TIGR00762">
    <property type="entry name" value="DegV"/>
    <property type="match status" value="1"/>
</dbReference>
<proteinExistence type="predicted"/>
<evidence type="ECO:0000313" key="2">
    <source>
        <dbReference type="EMBL" id="EFV01742.1"/>
    </source>
</evidence>
<comment type="caution">
    <text evidence="2">The sequence shown here is derived from an EMBL/GenBank/DDBJ whole genome shotgun (WGS) entry which is preliminary data.</text>
</comment>
<organism evidence="2 3">
    <name type="scientific">Pseudoramibacter alactolyticus ATCC 23263</name>
    <dbReference type="NCBI Taxonomy" id="887929"/>
    <lineage>
        <taxon>Bacteria</taxon>
        <taxon>Bacillati</taxon>
        <taxon>Bacillota</taxon>
        <taxon>Clostridia</taxon>
        <taxon>Eubacteriales</taxon>
        <taxon>Eubacteriaceae</taxon>
        <taxon>Pseudoramibacter</taxon>
    </lineage>
</organism>
<dbReference type="PROSITE" id="PS51482">
    <property type="entry name" value="DEGV"/>
    <property type="match status" value="1"/>
</dbReference>
<evidence type="ECO:0000313" key="3">
    <source>
        <dbReference type="Proteomes" id="UP000004754"/>
    </source>
</evidence>
<sequence>MLSKSRHRDKIKINFNANVFKEVSMGIQFITDSMCDVDEAILHRYPFEILPIPITIGDKTFFDGIDITPDMVIDAVDAHPDTFPKTSQVQTVAYQKAFEKHLARGDDIIYLALSSGLSGTFQTASLIASQLLEDYPDRKIAVVDSLCATTGMMLILHQGLKLGKLGRPFEEIVDTMTFLARHVNIYFLVGDIKWLAKGGRIGKNVALIGDMLKIKPILYFQDGRILAYEKIRGQKKAERRLFELVDQKMPDKRQCVGFIESKAPELQEKARKALTKDLGIKNFIVPQAGAGAALTVHIGPKCLGIMFFDALPDNYINVTP</sequence>
<accession>E6MGK2</accession>
<dbReference type="SUPFAM" id="SSF82549">
    <property type="entry name" value="DAK1/DegV-like"/>
    <property type="match status" value="1"/>
</dbReference>
<dbReference type="GO" id="GO:0008289">
    <property type="term" value="F:lipid binding"/>
    <property type="evidence" value="ECO:0007669"/>
    <property type="project" value="UniProtKB-KW"/>
</dbReference>
<keyword evidence="3" id="KW-1185">Reference proteome</keyword>
<keyword evidence="1" id="KW-0446">Lipid-binding</keyword>
<gene>
    <name evidence="2" type="ORF">HMP0721_1135</name>
</gene>
<dbReference type="STRING" id="887929.HMP0721_1135"/>
<dbReference type="Proteomes" id="UP000004754">
    <property type="component" value="Unassembled WGS sequence"/>
</dbReference>
<dbReference type="Gene3D" id="3.40.50.10170">
    <property type="match status" value="1"/>
</dbReference>
<dbReference type="eggNOG" id="COG1307">
    <property type="taxonomic scope" value="Bacteria"/>
</dbReference>
<dbReference type="InterPro" id="IPR050270">
    <property type="entry name" value="DegV_domain_contain"/>
</dbReference>
<evidence type="ECO:0000256" key="1">
    <source>
        <dbReference type="ARBA" id="ARBA00023121"/>
    </source>
</evidence>